<keyword evidence="2" id="KW-1185">Reference proteome</keyword>
<proteinExistence type="predicted"/>
<dbReference type="RefSeq" id="WP_182951071.1">
    <property type="nucleotide sequence ID" value="NZ_JABEQK010000017.1"/>
</dbReference>
<accession>A0A7W4KGH5</accession>
<dbReference type="EMBL" id="JABEQK010000017">
    <property type="protein sequence ID" value="MBB2206511.1"/>
    <property type="molecule type" value="Genomic_DNA"/>
</dbReference>
<comment type="caution">
    <text evidence="1">The sequence shown here is derived from an EMBL/GenBank/DDBJ whole genome shotgun (WGS) entry which is preliminary data.</text>
</comment>
<evidence type="ECO:0000313" key="1">
    <source>
        <dbReference type="EMBL" id="MBB2206511.1"/>
    </source>
</evidence>
<evidence type="ECO:0000313" key="2">
    <source>
        <dbReference type="Proteomes" id="UP000540556"/>
    </source>
</evidence>
<protein>
    <submittedName>
        <fullName evidence="1">Uncharacterized protein</fullName>
    </submittedName>
</protein>
<sequence>MKTSEGKMITDTCPDAGEIAEVGEGFLDGTFPSDRYHHREHLIMMVYLLVKYPTRDWRADLPDLIRRYNVAAGGVNDETRGYHHTITMAFVAIVEAIVFRGERGDCVASCRAVLASPAARQDVLLRFWSRELLFSKEARQDWVAPDLRAFDVDAVAASATM</sequence>
<dbReference type="Proteomes" id="UP000540556">
    <property type="component" value="Unassembled WGS sequence"/>
</dbReference>
<organism evidence="1 2">
    <name type="scientific">Gluconacetobacter takamatsuzukensis</name>
    <dbReference type="NCBI Taxonomy" id="1286190"/>
    <lineage>
        <taxon>Bacteria</taxon>
        <taxon>Pseudomonadati</taxon>
        <taxon>Pseudomonadota</taxon>
        <taxon>Alphaproteobacteria</taxon>
        <taxon>Acetobacterales</taxon>
        <taxon>Acetobacteraceae</taxon>
        <taxon>Gluconacetobacter</taxon>
    </lineage>
</organism>
<name>A0A7W4KGH5_9PROT</name>
<dbReference type="AlphaFoldDB" id="A0A7W4KGH5"/>
<gene>
    <name evidence="1" type="ORF">HLH27_16055</name>
</gene>
<reference evidence="1 2" key="1">
    <citation type="submission" date="2020-04" db="EMBL/GenBank/DDBJ databases">
        <title>Description of novel Gluconacetobacter.</title>
        <authorList>
            <person name="Sombolestani A."/>
        </authorList>
    </citation>
    <scope>NUCLEOTIDE SEQUENCE [LARGE SCALE GENOMIC DNA]</scope>
    <source>
        <strain evidence="1 2">LMG 27800</strain>
    </source>
</reference>